<feature type="domain" description="CRAL-TRIO" evidence="1">
    <location>
        <begin position="94"/>
        <end position="259"/>
    </location>
</feature>
<dbReference type="CDD" id="cd00170">
    <property type="entry name" value="SEC14"/>
    <property type="match status" value="1"/>
</dbReference>
<dbReference type="VEuPathDB" id="VectorBase:MDOMA2_015105"/>
<evidence type="ECO:0000313" key="3">
    <source>
        <dbReference type="Proteomes" id="UP001652621"/>
    </source>
</evidence>
<dbReference type="Proteomes" id="UP001652621">
    <property type="component" value="Unplaced"/>
</dbReference>
<dbReference type="GeneID" id="101896800"/>
<dbReference type="RefSeq" id="XP_005175962.1">
    <property type="nucleotide sequence ID" value="XM_005175905.3"/>
</dbReference>
<gene>
    <name evidence="2" type="primary">101896800</name>
    <name evidence="4" type="synonym">LOC101896800</name>
</gene>
<evidence type="ECO:0000259" key="1">
    <source>
        <dbReference type="PROSITE" id="PS50191"/>
    </source>
</evidence>
<dbReference type="InterPro" id="IPR036865">
    <property type="entry name" value="CRAL-TRIO_dom_sf"/>
</dbReference>
<accession>A0A1I8N2K8</accession>
<proteinExistence type="predicted"/>
<dbReference type="Gene3D" id="3.40.525.10">
    <property type="entry name" value="CRAL-TRIO lipid binding domain"/>
    <property type="match status" value="1"/>
</dbReference>
<dbReference type="PROSITE" id="PS50191">
    <property type="entry name" value="CRAL_TRIO"/>
    <property type="match status" value="1"/>
</dbReference>
<dbReference type="OrthoDB" id="6682367at2759"/>
<dbReference type="EnsemblMetazoa" id="MDOA010881-RA">
    <property type="protein sequence ID" value="MDOA010881-PA"/>
    <property type="gene ID" value="MDOA010881"/>
</dbReference>
<dbReference type="VEuPathDB" id="VectorBase:MDOA010881"/>
<reference evidence="4" key="2">
    <citation type="submission" date="2025-04" db="UniProtKB">
        <authorList>
            <consortium name="RefSeq"/>
        </authorList>
    </citation>
    <scope>IDENTIFICATION</scope>
    <source>
        <strain evidence="4">Aabys</strain>
    </source>
</reference>
<dbReference type="InterPro" id="IPR001251">
    <property type="entry name" value="CRAL-TRIO_dom"/>
</dbReference>
<dbReference type="AlphaFoldDB" id="A0A1I8N2K8"/>
<organism evidence="2">
    <name type="scientific">Musca domestica</name>
    <name type="common">House fly</name>
    <dbReference type="NCBI Taxonomy" id="7370"/>
    <lineage>
        <taxon>Eukaryota</taxon>
        <taxon>Metazoa</taxon>
        <taxon>Ecdysozoa</taxon>
        <taxon>Arthropoda</taxon>
        <taxon>Hexapoda</taxon>
        <taxon>Insecta</taxon>
        <taxon>Pterygota</taxon>
        <taxon>Neoptera</taxon>
        <taxon>Endopterygota</taxon>
        <taxon>Diptera</taxon>
        <taxon>Brachycera</taxon>
        <taxon>Muscomorpha</taxon>
        <taxon>Muscoidea</taxon>
        <taxon>Muscidae</taxon>
        <taxon>Musca</taxon>
    </lineage>
</organism>
<dbReference type="SUPFAM" id="SSF52087">
    <property type="entry name" value="CRAL/TRIO domain"/>
    <property type="match status" value="1"/>
</dbReference>
<dbReference type="SUPFAM" id="SSF46938">
    <property type="entry name" value="CRAL/TRIO N-terminal domain"/>
    <property type="match status" value="1"/>
</dbReference>
<keyword evidence="3" id="KW-1185">Reference proteome</keyword>
<dbReference type="GO" id="GO:1902936">
    <property type="term" value="F:phosphatidylinositol bisphosphate binding"/>
    <property type="evidence" value="ECO:0007669"/>
    <property type="project" value="TreeGrafter"/>
</dbReference>
<name>A0A1I8N2K8_MUSDO</name>
<dbReference type="PRINTS" id="PR00180">
    <property type="entry name" value="CRETINALDHBP"/>
</dbReference>
<dbReference type="PANTHER" id="PTHR10174">
    <property type="entry name" value="ALPHA-TOCOPHEROL TRANSFER PROTEIN-RELATED"/>
    <property type="match status" value="1"/>
</dbReference>
<dbReference type="Gene3D" id="1.10.8.20">
    <property type="entry name" value="N-terminal domain of phosphatidylinositol transfer protein sec14p"/>
    <property type="match status" value="1"/>
</dbReference>
<dbReference type="Pfam" id="PF00650">
    <property type="entry name" value="CRAL_TRIO"/>
    <property type="match status" value="1"/>
</dbReference>
<dbReference type="eggNOG" id="KOG1471">
    <property type="taxonomic scope" value="Eukaryota"/>
</dbReference>
<dbReference type="PANTHER" id="PTHR10174:SF216">
    <property type="entry name" value="CRAL-TRIO DOMAIN-CONTAINING PROTEIN-RELATED"/>
    <property type="match status" value="1"/>
</dbReference>
<reference evidence="2" key="1">
    <citation type="submission" date="2020-05" db="UniProtKB">
        <authorList>
            <consortium name="EnsemblMetazoa"/>
        </authorList>
    </citation>
    <scope>IDENTIFICATION</scope>
    <source>
        <strain evidence="2">Aabys</strain>
    </source>
</reference>
<sequence length="312" mass="36315">MNGAVDIQPLSEELQKIAIEELGEVPARIPDDLLALKTWIEQQPHLKARTDDQWLIQYLRGCKYSLERAKEKLDFFYTITSKYPEMTACYDLDNPRFREVHNVGVFLPLPKLLHDSGPRLVFFRMNYNIDKFRVEDVMLPCNVMHQVMMLNDPHACINGLFYVADFSGTAGHFLQFTPSIIKRQVAYFEKALPLRIKAWCFINVSVVAEQFFKIILPLVSEKLRKRIHIYTKDSLHKLQELVPLKYMPQEYGGENGSLAQVAADYHKVWDEYRDYFKENAQYGTDESLRPGNPIDFDSMFGLCGSFRKIEVD</sequence>
<dbReference type="Gene3D" id="1.20.5.1200">
    <property type="entry name" value="Alpha-tocopherol transfer"/>
    <property type="match status" value="1"/>
</dbReference>
<protein>
    <submittedName>
        <fullName evidence="4">Retinol-binding protein pinta-like</fullName>
    </submittedName>
</protein>
<dbReference type="GO" id="GO:0016020">
    <property type="term" value="C:membrane"/>
    <property type="evidence" value="ECO:0007669"/>
    <property type="project" value="TreeGrafter"/>
</dbReference>
<dbReference type="InterPro" id="IPR036273">
    <property type="entry name" value="CRAL/TRIO_N_dom_sf"/>
</dbReference>
<evidence type="ECO:0000313" key="4">
    <source>
        <dbReference type="RefSeq" id="XP_005175962.1"/>
    </source>
</evidence>
<evidence type="ECO:0000313" key="2">
    <source>
        <dbReference type="EnsemblMetazoa" id="MDOA010881-PA"/>
    </source>
</evidence>
<dbReference type="KEGG" id="mde:101896800"/>